<gene>
    <name evidence="2" type="ORF">G7081_04645</name>
</gene>
<dbReference type="PANTHER" id="PTHR31302">
    <property type="entry name" value="TRANSMEMBRANE PROTEIN WITH METALLOPHOSPHOESTERASE DOMAIN-RELATED"/>
    <property type="match status" value="1"/>
</dbReference>
<dbReference type="InterPro" id="IPR004843">
    <property type="entry name" value="Calcineurin-like_PHP"/>
</dbReference>
<dbReference type="InterPro" id="IPR051158">
    <property type="entry name" value="Metallophosphoesterase_sf"/>
</dbReference>
<dbReference type="PANTHER" id="PTHR31302:SF0">
    <property type="entry name" value="TRANSMEMBRANE PROTEIN WITH METALLOPHOSPHOESTERASE DOMAIN"/>
    <property type="match status" value="1"/>
</dbReference>
<reference evidence="2 3" key="1">
    <citation type="submission" date="2020-03" db="EMBL/GenBank/DDBJ databases">
        <title>Vagococcus sp. nov., isolated from beetles.</title>
        <authorList>
            <person name="Hyun D.-W."/>
            <person name="Bae J.-W."/>
        </authorList>
    </citation>
    <scope>NUCLEOTIDE SEQUENCE [LARGE SCALE GENOMIC DNA]</scope>
    <source>
        <strain evidence="2 3">HDW17A</strain>
    </source>
</reference>
<dbReference type="InterPro" id="IPR029052">
    <property type="entry name" value="Metallo-depent_PP-like"/>
</dbReference>
<name>A0A6G8AMU6_9ENTE</name>
<dbReference type="SUPFAM" id="SSF56300">
    <property type="entry name" value="Metallo-dependent phosphatases"/>
    <property type="match status" value="1"/>
</dbReference>
<organism evidence="2 3">
    <name type="scientific">Vagococcus coleopterorum</name>
    <dbReference type="NCBI Taxonomy" id="2714946"/>
    <lineage>
        <taxon>Bacteria</taxon>
        <taxon>Bacillati</taxon>
        <taxon>Bacillota</taxon>
        <taxon>Bacilli</taxon>
        <taxon>Lactobacillales</taxon>
        <taxon>Enterococcaceae</taxon>
        <taxon>Vagococcus</taxon>
    </lineage>
</organism>
<accession>A0A6G8AMU6</accession>
<evidence type="ECO:0000313" key="3">
    <source>
        <dbReference type="Proteomes" id="UP000500890"/>
    </source>
</evidence>
<feature type="domain" description="Calcineurin-like phosphoesterase" evidence="1">
    <location>
        <begin position="37"/>
        <end position="200"/>
    </location>
</feature>
<dbReference type="AlphaFoldDB" id="A0A6G8AMU6"/>
<protein>
    <submittedName>
        <fullName evidence="2">Metallophosphoesterase</fullName>
    </submittedName>
</protein>
<dbReference type="GO" id="GO:0016787">
    <property type="term" value="F:hydrolase activity"/>
    <property type="evidence" value="ECO:0007669"/>
    <property type="project" value="InterPro"/>
</dbReference>
<sequence>MLIILIIGYGFWSNRQLQIEHIPLLVTNLPKELEQVKISHISDLHFRRLKLNPDDLLEAISKESPDLIFVTGDTIDRTEDLSVTTIANFIDDLVIIAPTFVIEGNHEETCDDFDQWRQSILATRATLLENDVTTVTIKQTNIAVVGLRNEITDLPPEEKNKLKDYPISLILAHHPELYSDYLANFKETTAVAIFAGHAHGGQIRLPYIGGLLGPDNTWLPPYSSGIYFDQATKQLPLIVSRGLANSRFPLRINNKPHLITLTLKQK</sequence>
<evidence type="ECO:0000313" key="2">
    <source>
        <dbReference type="EMBL" id="QIL46404.1"/>
    </source>
</evidence>
<evidence type="ECO:0000259" key="1">
    <source>
        <dbReference type="Pfam" id="PF00149"/>
    </source>
</evidence>
<dbReference type="EMBL" id="CP049886">
    <property type="protein sequence ID" value="QIL46404.1"/>
    <property type="molecule type" value="Genomic_DNA"/>
</dbReference>
<keyword evidence="3" id="KW-1185">Reference proteome</keyword>
<dbReference type="Proteomes" id="UP000500890">
    <property type="component" value="Chromosome"/>
</dbReference>
<dbReference type="KEGG" id="vah:G7081_04645"/>
<proteinExistence type="predicted"/>
<dbReference type="Gene3D" id="3.60.21.10">
    <property type="match status" value="1"/>
</dbReference>
<dbReference type="Pfam" id="PF00149">
    <property type="entry name" value="Metallophos"/>
    <property type="match status" value="1"/>
</dbReference>